<feature type="domain" description="1,3-beta-glucan synthase component FKS1-like" evidence="3">
    <location>
        <begin position="382"/>
        <end position="468"/>
    </location>
</feature>
<evidence type="ECO:0000313" key="5">
    <source>
        <dbReference type="Proteomes" id="UP000823749"/>
    </source>
</evidence>
<dbReference type="InterPro" id="IPR026899">
    <property type="entry name" value="FKS1-like_dom1"/>
</dbReference>
<dbReference type="AlphaFoldDB" id="A0AAV6HQR9"/>
<dbReference type="PANTHER" id="PTHR12741">
    <property type="entry name" value="LYST-INTERACTING PROTEIN LIP5 DOPAMINE RESPONSIVE PROTEIN DRG-1"/>
    <property type="match status" value="1"/>
</dbReference>
<sequence length="584" mass="64620">MRRSPRLASPRLASPRLASPRLASPRLASPRLASPPTRTLSPRKSKMVERASECTNGWTTSRLLWKLVNRPCSDAYCKLAEQRRWPALFPGGGSGGVNLVLNGMNIVIVLTSPQTTGISMLIMEGRLELRSSEMKKVFATWRALVEVMEALSKDAAPDGVGRLFVEEVSKKDKKKSDAPLAGELTPYNIVPLEAPSLTNAIGFFPEVRGAISALRYSENFRFPAGFELLALRDVDMFDLLEYVFGFQKSINILANMVIFGGRSGVVRRCLKSSRPYMVVVVGEGLLDHSGRCSFSFGDIRLHTGLEVVIQDGERHVRNQRENVVLTVVNAQSRLGVPGEADPKIDEKAITVVFLKVLDNYITWCRYLQMRLVWNSLEAINRERKIFLLSLCFLVWGEAANMAKELDAILDRGEATPAASCIGENGLVSFLEEIISPIYKTLEAEAARNDNGKASHSAWRIMMILMNISGATFTNLVCALLVGDLCMQIHVCLFPPGKQQSFNLIKPLFDPTRIIVHLPSLTYSWHDLISKNNNNFLTVASLWAPVVAIYPMDILIWHTLLSAIVGGVMGARARLGSVSIHACLL</sequence>
<feature type="transmembrane region" description="Helical" evidence="2">
    <location>
        <begin position="460"/>
        <end position="481"/>
    </location>
</feature>
<dbReference type="Proteomes" id="UP000823749">
    <property type="component" value="Chromosome 13"/>
</dbReference>
<organism evidence="4 5">
    <name type="scientific">Rhododendron griersonianum</name>
    <dbReference type="NCBI Taxonomy" id="479676"/>
    <lineage>
        <taxon>Eukaryota</taxon>
        <taxon>Viridiplantae</taxon>
        <taxon>Streptophyta</taxon>
        <taxon>Embryophyta</taxon>
        <taxon>Tracheophyta</taxon>
        <taxon>Spermatophyta</taxon>
        <taxon>Magnoliopsida</taxon>
        <taxon>eudicotyledons</taxon>
        <taxon>Gunneridae</taxon>
        <taxon>Pentapetalae</taxon>
        <taxon>asterids</taxon>
        <taxon>Ericales</taxon>
        <taxon>Ericaceae</taxon>
        <taxon>Ericoideae</taxon>
        <taxon>Rhodoreae</taxon>
        <taxon>Rhododendron</taxon>
    </lineage>
</organism>
<protein>
    <recommendedName>
        <fullName evidence="3">1,3-beta-glucan synthase component FKS1-like domain-containing protein</fullName>
    </recommendedName>
</protein>
<gene>
    <name evidence="4" type="ORF">RHGRI_036952</name>
</gene>
<feature type="region of interest" description="Disordered" evidence="1">
    <location>
        <begin position="1"/>
        <end position="52"/>
    </location>
</feature>
<dbReference type="SMART" id="SM01205">
    <property type="entry name" value="FKS1_dom1"/>
    <property type="match status" value="1"/>
</dbReference>
<keyword evidence="5" id="KW-1185">Reference proteome</keyword>
<evidence type="ECO:0000259" key="3">
    <source>
        <dbReference type="SMART" id="SM01205"/>
    </source>
</evidence>
<reference evidence="4 5" key="1">
    <citation type="submission" date="2020-08" db="EMBL/GenBank/DDBJ databases">
        <title>Plant Genome Project.</title>
        <authorList>
            <person name="Zhang R.-G."/>
        </authorList>
    </citation>
    <scope>NUCLEOTIDE SEQUENCE [LARGE SCALE GENOMIC DNA]</scope>
    <source>
        <strain evidence="4">WSP0</strain>
        <tissue evidence="4">Leaf</tissue>
    </source>
</reference>
<keyword evidence="2" id="KW-1133">Transmembrane helix</keyword>
<comment type="caution">
    <text evidence="4">The sequence shown here is derived from an EMBL/GenBank/DDBJ whole genome shotgun (WGS) entry which is preliminary data.</text>
</comment>
<keyword evidence="2" id="KW-0812">Transmembrane</keyword>
<evidence type="ECO:0000256" key="2">
    <source>
        <dbReference type="SAM" id="Phobius"/>
    </source>
</evidence>
<proteinExistence type="predicted"/>
<keyword evidence="2" id="KW-0472">Membrane</keyword>
<evidence type="ECO:0000313" key="4">
    <source>
        <dbReference type="EMBL" id="KAG5516070.1"/>
    </source>
</evidence>
<evidence type="ECO:0000256" key="1">
    <source>
        <dbReference type="SAM" id="MobiDB-lite"/>
    </source>
</evidence>
<accession>A0AAV6HQR9</accession>
<dbReference type="EMBL" id="JACTNZ010000013">
    <property type="protein sequence ID" value="KAG5516070.1"/>
    <property type="molecule type" value="Genomic_DNA"/>
</dbReference>
<dbReference type="Pfam" id="PF14288">
    <property type="entry name" value="FKS1_dom1"/>
    <property type="match status" value="1"/>
</dbReference>
<dbReference type="PANTHER" id="PTHR12741:SF67">
    <property type="entry name" value="CALLOSE SYNTHASE 10"/>
    <property type="match status" value="1"/>
</dbReference>
<dbReference type="GO" id="GO:0005886">
    <property type="term" value="C:plasma membrane"/>
    <property type="evidence" value="ECO:0007669"/>
    <property type="project" value="TreeGrafter"/>
</dbReference>
<name>A0AAV6HQR9_9ERIC</name>
<dbReference type="GO" id="GO:0046527">
    <property type="term" value="F:glucosyltransferase activity"/>
    <property type="evidence" value="ECO:0007669"/>
    <property type="project" value="TreeGrafter"/>
</dbReference>